<dbReference type="RefSeq" id="WP_064230704.1">
    <property type="nucleotide sequence ID" value="NZ_LVZK01000001.1"/>
</dbReference>
<evidence type="ECO:0000313" key="1">
    <source>
        <dbReference type="EMBL" id="OAP85716.1"/>
    </source>
</evidence>
<dbReference type="InterPro" id="IPR009091">
    <property type="entry name" value="RCC1/BLIP-II"/>
</dbReference>
<dbReference type="EMBL" id="LVZK01000001">
    <property type="protein sequence ID" value="OAP85716.1"/>
    <property type="molecule type" value="Genomic_DNA"/>
</dbReference>
<reference evidence="1 2" key="1">
    <citation type="submission" date="2016-04" db="EMBL/GenBank/DDBJ databases">
        <title>Peptidophaga gingivicola gen. nov., sp. nov., isolated from human subgingival plaque.</title>
        <authorList>
            <person name="Beall C.J."/>
            <person name="Mokrzan E.M."/>
            <person name="Griffen A.L."/>
            <person name="Leys E.J."/>
        </authorList>
    </citation>
    <scope>NUCLEOTIDE SEQUENCE [LARGE SCALE GENOMIC DNA]</scope>
    <source>
        <strain evidence="1 2">BA112</strain>
    </source>
</reference>
<dbReference type="PANTHER" id="PTHR45982:SF1">
    <property type="entry name" value="REGULATOR OF CHROMOSOME CONDENSATION"/>
    <property type="match status" value="1"/>
</dbReference>
<dbReference type="SUPFAM" id="SSF50985">
    <property type="entry name" value="RCC1/BLIP-II"/>
    <property type="match status" value="1"/>
</dbReference>
<keyword evidence="2" id="KW-1185">Reference proteome</keyword>
<accession>A0A179B1X3</accession>
<evidence type="ECO:0008006" key="3">
    <source>
        <dbReference type="Google" id="ProtNLM"/>
    </source>
</evidence>
<comment type="caution">
    <text evidence="1">The sequence shown here is derived from an EMBL/GenBank/DDBJ whole genome shotgun (WGS) entry which is preliminary data.</text>
</comment>
<dbReference type="Pfam" id="PF13540">
    <property type="entry name" value="RCC1_2"/>
    <property type="match status" value="1"/>
</dbReference>
<name>A0A179B1X3_9ACTO</name>
<evidence type="ECO:0000313" key="2">
    <source>
        <dbReference type="Proteomes" id="UP000078368"/>
    </source>
</evidence>
<organism evidence="1 2">
    <name type="scientific">Peptidiphaga gingivicola</name>
    <dbReference type="NCBI Taxonomy" id="2741497"/>
    <lineage>
        <taxon>Bacteria</taxon>
        <taxon>Bacillati</taxon>
        <taxon>Actinomycetota</taxon>
        <taxon>Actinomycetes</taxon>
        <taxon>Actinomycetales</taxon>
        <taxon>Actinomycetaceae</taxon>
        <taxon>Peptidiphaga</taxon>
    </lineage>
</organism>
<dbReference type="InterPro" id="IPR051553">
    <property type="entry name" value="Ran_GTPase-activating"/>
</dbReference>
<dbReference type="GO" id="GO:0005737">
    <property type="term" value="C:cytoplasm"/>
    <property type="evidence" value="ECO:0007669"/>
    <property type="project" value="TreeGrafter"/>
</dbReference>
<dbReference type="OrthoDB" id="9796385at2"/>
<protein>
    <recommendedName>
        <fullName evidence="3">Chromosome condensation regulator RCC1</fullName>
    </recommendedName>
</protein>
<dbReference type="STRING" id="1823756.A4H34_00500"/>
<dbReference type="PANTHER" id="PTHR45982">
    <property type="entry name" value="REGULATOR OF CHROMOSOME CONDENSATION"/>
    <property type="match status" value="1"/>
</dbReference>
<sequence length="295" mass="31833">MSVDHVGDVTSLKRDTDNLCFLGRKGDVRCLGPNDMGQISPNFDISYFHQPTTIALPGPASSIAVGRRHGCAIVDGSVHCWGNDAYGQASGVGREPELHVHYRYGLKATVRVNLPEGIKQVHASNETTCARGDSGSVYCWGKNRFGEVGVPDGIDVESGQSVAKVPLPQPAVKLLDERGGMTCALLADASIHCWGNLEGSRKPIPTGPVALKVSTRLQEISGQMGMTSDGKLVFIDFRPFDPRDGFIKTRLTPIDTFGKVKSYSGSYRSLQCWVLVSGAAYCRDGRGRTTQIGQY</sequence>
<proteinExistence type="predicted"/>
<dbReference type="AlphaFoldDB" id="A0A179B1X3"/>
<gene>
    <name evidence="1" type="ORF">A4H34_00500</name>
</gene>
<dbReference type="GO" id="GO:0005085">
    <property type="term" value="F:guanyl-nucleotide exchange factor activity"/>
    <property type="evidence" value="ECO:0007669"/>
    <property type="project" value="TreeGrafter"/>
</dbReference>
<dbReference type="Proteomes" id="UP000078368">
    <property type="component" value="Unassembled WGS sequence"/>
</dbReference>
<dbReference type="Gene3D" id="2.130.10.30">
    <property type="entry name" value="Regulator of chromosome condensation 1/beta-lactamase-inhibitor protein II"/>
    <property type="match status" value="1"/>
</dbReference>